<sequence length="202" mass="23209">MSHFDSQAPTWDENPKRSLMINAIAEALRSHLPLREDFRVMDYGCGTGELSLAILPWVGYVEGIDTSKGMIDRFSQKIQERNLPNIKAKFMRAGEALEGEFDLVVCNMVLHHIPDPLLYIRQFESSIRPGGHLAIIDLDKEDGSFHPQGTPGVFHQGFSYEEIRAWLDYCYLEERLHHPSLHLIQKNEREYPLTLTLAQKPH</sequence>
<dbReference type="GO" id="GO:0032259">
    <property type="term" value="P:methylation"/>
    <property type="evidence" value="ECO:0007669"/>
    <property type="project" value="UniProtKB-KW"/>
</dbReference>
<gene>
    <name evidence="1" type="ordered locus">WS1555</name>
</gene>
<dbReference type="InterPro" id="IPR029063">
    <property type="entry name" value="SAM-dependent_MTases_sf"/>
</dbReference>
<dbReference type="HOGENOM" id="CLU_037990_1_2_7"/>
<dbReference type="Proteomes" id="UP000000422">
    <property type="component" value="Chromosome"/>
</dbReference>
<dbReference type="EMBL" id="BX571661">
    <property type="protein sequence ID" value="CAE10598.1"/>
    <property type="molecule type" value="Genomic_DNA"/>
</dbReference>
<reference evidence="1 2" key="1">
    <citation type="journal article" date="2003" name="Proc. Natl. Acad. Sci. U.S.A.">
        <title>Complete genome sequence and analysis of Wolinella succinogenes.</title>
        <authorList>
            <person name="Baar C."/>
            <person name="Eppinger M."/>
            <person name="Raddatz G."/>
            <person name="Simon JM."/>
            <person name="Lanz C."/>
            <person name="Klimmek O."/>
            <person name="Nandakumar R."/>
            <person name="Gross R."/>
            <person name="Rosinus A."/>
            <person name="Keller H."/>
            <person name="Jagtap P."/>
            <person name="Linke B."/>
            <person name="Meyer F."/>
            <person name="Lederer H."/>
            <person name="Schuster S.C."/>
        </authorList>
    </citation>
    <scope>NUCLEOTIDE SEQUENCE [LARGE SCALE GENOMIC DNA]</scope>
    <source>
        <strain evidence="2">ATCC 29543 / DSM 1740 / CCUG 13145 / JCM 31913 / LMG 7466 / NCTC 11488 / FDC 602W</strain>
    </source>
</reference>
<proteinExistence type="predicted"/>
<protein>
    <submittedName>
        <fullName evidence="1">S-ADENOSYLMETHIONINE-DEPENDENT METHYLTRANSFERASE</fullName>
    </submittedName>
</protein>
<dbReference type="SUPFAM" id="SSF53335">
    <property type="entry name" value="S-adenosyl-L-methionine-dependent methyltransferases"/>
    <property type="match status" value="1"/>
</dbReference>
<organism evidence="2">
    <name type="scientific">Wolinella succinogenes (strain ATCC 29543 / DSM 1740 / CCUG 13145 / JCM 31913 / LMG 7466 / NCTC 11488 / FDC 602W)</name>
    <name type="common">Vibrio succinogenes</name>
    <dbReference type="NCBI Taxonomy" id="273121"/>
    <lineage>
        <taxon>Bacteria</taxon>
        <taxon>Pseudomonadati</taxon>
        <taxon>Campylobacterota</taxon>
        <taxon>Epsilonproteobacteria</taxon>
        <taxon>Campylobacterales</taxon>
        <taxon>Helicobacteraceae</taxon>
        <taxon>Wolinella</taxon>
    </lineage>
</organism>
<dbReference type="STRING" id="273121.WS1555"/>
<dbReference type="AlphaFoldDB" id="Q7M8M2"/>
<dbReference type="Pfam" id="PF13489">
    <property type="entry name" value="Methyltransf_23"/>
    <property type="match status" value="1"/>
</dbReference>
<accession>Q7M8M2</accession>
<dbReference type="eggNOG" id="COG2227">
    <property type="taxonomic scope" value="Bacteria"/>
</dbReference>
<dbReference type="RefSeq" id="WP_011139382.1">
    <property type="nucleotide sequence ID" value="NC_005090.1"/>
</dbReference>
<dbReference type="KEGG" id="wsu:WS1555"/>
<name>Q7M8M2_WOLSU</name>
<evidence type="ECO:0000313" key="1">
    <source>
        <dbReference type="EMBL" id="CAE10598.1"/>
    </source>
</evidence>
<evidence type="ECO:0000313" key="2">
    <source>
        <dbReference type="Proteomes" id="UP000000422"/>
    </source>
</evidence>
<dbReference type="PANTHER" id="PTHR43861">
    <property type="entry name" value="TRANS-ACONITATE 2-METHYLTRANSFERASE-RELATED"/>
    <property type="match status" value="1"/>
</dbReference>
<dbReference type="CDD" id="cd02440">
    <property type="entry name" value="AdoMet_MTases"/>
    <property type="match status" value="1"/>
</dbReference>
<keyword evidence="1" id="KW-0808">Transferase</keyword>
<dbReference type="GO" id="GO:0008168">
    <property type="term" value="F:methyltransferase activity"/>
    <property type="evidence" value="ECO:0007669"/>
    <property type="project" value="UniProtKB-KW"/>
</dbReference>
<keyword evidence="1" id="KW-0489">Methyltransferase</keyword>
<keyword evidence="2" id="KW-1185">Reference proteome</keyword>
<dbReference type="Gene3D" id="3.40.50.150">
    <property type="entry name" value="Vaccinia Virus protein VP39"/>
    <property type="match status" value="1"/>
</dbReference>